<organism evidence="1 2">
    <name type="scientific">Brucella intermedia M86</name>
    <dbReference type="NCBI Taxonomy" id="1234597"/>
    <lineage>
        <taxon>Bacteria</taxon>
        <taxon>Pseudomonadati</taxon>
        <taxon>Pseudomonadota</taxon>
        <taxon>Alphaproteobacteria</taxon>
        <taxon>Hyphomicrobiales</taxon>
        <taxon>Brucellaceae</taxon>
        <taxon>Brucella/Ochrobactrum group</taxon>
        <taxon>Brucella</taxon>
    </lineage>
</organism>
<accession>M5JPF4</accession>
<evidence type="ECO:0000313" key="1">
    <source>
        <dbReference type="EMBL" id="ELT49168.1"/>
    </source>
</evidence>
<dbReference type="Proteomes" id="UP000011971">
    <property type="component" value="Unassembled WGS sequence"/>
</dbReference>
<comment type="caution">
    <text evidence="1">The sequence shown here is derived from an EMBL/GenBank/DDBJ whole genome shotgun (WGS) entry which is preliminary data.</text>
</comment>
<dbReference type="AlphaFoldDB" id="M5JPF4"/>
<gene>
    <name evidence="1" type="ORF">D584_10337</name>
</gene>
<dbReference type="EMBL" id="AOGE01000025">
    <property type="protein sequence ID" value="ELT49168.1"/>
    <property type="molecule type" value="Genomic_DNA"/>
</dbReference>
<name>M5JPF4_9HYPH</name>
<sequence length="81" mass="8519">MPILGDLVIYVTIAAELGKVFGLPAGSKFGLFVLVTDDNLAGPDGDTHFRTCIAEQIRAMLFVAVTSDRVAAACCRLHAPG</sequence>
<protein>
    <submittedName>
        <fullName evidence="1">Uncharacterized protein</fullName>
    </submittedName>
</protein>
<proteinExistence type="predicted"/>
<evidence type="ECO:0000313" key="2">
    <source>
        <dbReference type="Proteomes" id="UP000011971"/>
    </source>
</evidence>
<reference evidence="1 2" key="1">
    <citation type="journal article" date="2013" name="Gut Pathog.">
        <title>Draft genome of Ochrobactrum intermedium strain M86 isolated from non-ulcer dyspeptic individual from India.</title>
        <authorList>
            <person name="Kulkarni G."/>
            <person name="Dhotre D."/>
            <person name="Dharne M."/>
            <person name="Shetty S."/>
            <person name="Chowdhury S."/>
            <person name="Misra V."/>
            <person name="Misra S."/>
            <person name="Patole M."/>
            <person name="Shouche Y."/>
        </authorList>
    </citation>
    <scope>NUCLEOTIDE SEQUENCE [LARGE SCALE GENOMIC DNA]</scope>
    <source>
        <strain evidence="1 2">M86</strain>
    </source>
</reference>